<feature type="domain" description="SWIM-type" evidence="2">
    <location>
        <begin position="1"/>
        <end position="30"/>
    </location>
</feature>
<keyword evidence="1" id="KW-0863">Zinc-finger</keyword>
<dbReference type="InterPro" id="IPR007527">
    <property type="entry name" value="Znf_SWIM"/>
</dbReference>
<dbReference type="EMBL" id="OU892290">
    <property type="protein sequence ID" value="CAG9763736.1"/>
    <property type="molecule type" value="Genomic_DNA"/>
</dbReference>
<dbReference type="AlphaFoldDB" id="A0A9N9QBP1"/>
<dbReference type="GO" id="GO:0008270">
    <property type="term" value="F:zinc ion binding"/>
    <property type="evidence" value="ECO:0007669"/>
    <property type="project" value="UniProtKB-KW"/>
</dbReference>
<organism evidence="3 4">
    <name type="scientific">Ceutorhynchus assimilis</name>
    <name type="common">cabbage seed weevil</name>
    <dbReference type="NCBI Taxonomy" id="467358"/>
    <lineage>
        <taxon>Eukaryota</taxon>
        <taxon>Metazoa</taxon>
        <taxon>Ecdysozoa</taxon>
        <taxon>Arthropoda</taxon>
        <taxon>Hexapoda</taxon>
        <taxon>Insecta</taxon>
        <taxon>Pterygota</taxon>
        <taxon>Neoptera</taxon>
        <taxon>Endopterygota</taxon>
        <taxon>Coleoptera</taxon>
        <taxon>Polyphaga</taxon>
        <taxon>Cucujiformia</taxon>
        <taxon>Curculionidae</taxon>
        <taxon>Ceutorhynchinae</taxon>
        <taxon>Ceutorhynchus</taxon>
    </lineage>
</organism>
<evidence type="ECO:0000259" key="2">
    <source>
        <dbReference type="PROSITE" id="PS50966"/>
    </source>
</evidence>
<accession>A0A9N9QBP1</accession>
<evidence type="ECO:0000313" key="4">
    <source>
        <dbReference type="Proteomes" id="UP001152799"/>
    </source>
</evidence>
<name>A0A9N9QBP1_9CUCU</name>
<reference evidence="3" key="1">
    <citation type="submission" date="2022-01" db="EMBL/GenBank/DDBJ databases">
        <authorList>
            <person name="King R."/>
        </authorList>
    </citation>
    <scope>NUCLEOTIDE SEQUENCE</scope>
</reference>
<evidence type="ECO:0000313" key="3">
    <source>
        <dbReference type="EMBL" id="CAG9763736.1"/>
    </source>
</evidence>
<proteinExistence type="predicted"/>
<dbReference type="Proteomes" id="UP001152799">
    <property type="component" value="Chromosome 14"/>
</dbReference>
<protein>
    <recommendedName>
        <fullName evidence="2">SWIM-type domain-containing protein</fullName>
    </recommendedName>
</protein>
<gene>
    <name evidence="3" type="ORF">CEUTPL_LOCUS4394</name>
</gene>
<dbReference type="OrthoDB" id="6805494at2759"/>
<keyword evidence="1" id="KW-0479">Metal-binding</keyword>
<sequence>MDVMIEGHCTCEAGNSQSCNHLVGLAYYLQHLILNGLKQVPETASCTSIPMEWNKPRGTKILPEQIPNSVFIDSTNIERKKAPVVCRIKSPIRNSKLEKITQSSVAQLKTALNSINPSMPFASALCTQGMTAQNRIFIQDVISVPASSLLGHMARVKRNAVSVIGLAEKHVEEVEGLPLALPLDTKEMVDILISVAPVHHASLDTLTMEQAARIENDTRQQK</sequence>
<evidence type="ECO:0000256" key="1">
    <source>
        <dbReference type="PROSITE-ProRule" id="PRU00325"/>
    </source>
</evidence>
<keyword evidence="1" id="KW-0862">Zinc</keyword>
<dbReference type="PROSITE" id="PS50966">
    <property type="entry name" value="ZF_SWIM"/>
    <property type="match status" value="1"/>
</dbReference>
<keyword evidence="4" id="KW-1185">Reference proteome</keyword>